<dbReference type="PANTHER" id="PTHR23302:SF4">
    <property type="entry name" value="TRANSMEMBRANE CHANNEL-LIKE PROTEIN 6"/>
    <property type="match status" value="1"/>
</dbReference>
<feature type="region of interest" description="Disordered" evidence="7">
    <location>
        <begin position="96"/>
        <end position="143"/>
    </location>
</feature>
<evidence type="ECO:0000313" key="10">
    <source>
        <dbReference type="Proteomes" id="UP000246464"/>
    </source>
</evidence>
<feature type="domain" description="TMC" evidence="8">
    <location>
        <begin position="564"/>
        <end position="670"/>
    </location>
</feature>
<dbReference type="PANTHER" id="PTHR23302">
    <property type="entry name" value="TRANSMEMBRANE CHANNEL-RELATED"/>
    <property type="match status" value="1"/>
</dbReference>
<feature type="transmembrane region" description="Helical" evidence="6">
    <location>
        <begin position="270"/>
        <end position="288"/>
    </location>
</feature>
<evidence type="ECO:0000256" key="4">
    <source>
        <dbReference type="ARBA" id="ARBA00022989"/>
    </source>
</evidence>
<protein>
    <recommendedName>
        <fullName evidence="6">Transmembrane channel-like protein</fullName>
    </recommendedName>
</protein>
<gene>
    <name evidence="9" type="ORF">SMAX5B_020702</name>
</gene>
<feature type="transmembrane region" description="Helical" evidence="6">
    <location>
        <begin position="576"/>
        <end position="598"/>
    </location>
</feature>
<reference evidence="9 10" key="1">
    <citation type="submission" date="2017-12" db="EMBL/GenBank/DDBJ databases">
        <title>Integrating genomic resources of turbot (Scophthalmus maximus) in depth evaluation of genetic and physical mapping variation across individuals.</title>
        <authorList>
            <person name="Martinez P."/>
        </authorList>
    </citation>
    <scope>NUCLEOTIDE SEQUENCE [LARGE SCALE GENOMIC DNA]</scope>
</reference>
<evidence type="ECO:0000256" key="3">
    <source>
        <dbReference type="ARBA" id="ARBA00022692"/>
    </source>
</evidence>
<feature type="transmembrane region" description="Helical" evidence="6">
    <location>
        <begin position="493"/>
        <end position="513"/>
    </location>
</feature>
<feature type="compositionally biased region" description="Basic residues" evidence="7">
    <location>
        <begin position="111"/>
        <end position="120"/>
    </location>
</feature>
<evidence type="ECO:0000256" key="6">
    <source>
        <dbReference type="RuleBase" id="RU310713"/>
    </source>
</evidence>
<comment type="similarity">
    <text evidence="2 6">Belongs to the TMC family.</text>
</comment>
<dbReference type="Pfam" id="PF07810">
    <property type="entry name" value="TMC"/>
    <property type="match status" value="1"/>
</dbReference>
<accession>A0A2U9CQU7</accession>
<dbReference type="EMBL" id="CP026261">
    <property type="protein sequence ID" value="AWP18975.1"/>
    <property type="molecule type" value="Genomic_DNA"/>
</dbReference>
<keyword evidence="10" id="KW-1185">Reference proteome</keyword>
<keyword evidence="4 6" id="KW-1133">Transmembrane helix</keyword>
<evidence type="ECO:0000313" key="9">
    <source>
        <dbReference type="EMBL" id="AWP18975.1"/>
    </source>
</evidence>
<evidence type="ECO:0000256" key="7">
    <source>
        <dbReference type="SAM" id="MobiDB-lite"/>
    </source>
</evidence>
<feature type="transmembrane region" description="Helical" evidence="6">
    <location>
        <begin position="747"/>
        <end position="767"/>
    </location>
</feature>
<dbReference type="InterPro" id="IPR012496">
    <property type="entry name" value="TMC_dom"/>
</dbReference>
<feature type="transmembrane region" description="Helical" evidence="6">
    <location>
        <begin position="366"/>
        <end position="385"/>
    </location>
</feature>
<feature type="transmembrane region" description="Helical" evidence="6">
    <location>
        <begin position="454"/>
        <end position="473"/>
    </location>
</feature>
<dbReference type="Proteomes" id="UP000246464">
    <property type="component" value="Chromosome 19"/>
</dbReference>
<organism evidence="9 10">
    <name type="scientific">Scophthalmus maximus</name>
    <name type="common">Turbot</name>
    <name type="synonym">Psetta maxima</name>
    <dbReference type="NCBI Taxonomy" id="52904"/>
    <lineage>
        <taxon>Eukaryota</taxon>
        <taxon>Metazoa</taxon>
        <taxon>Chordata</taxon>
        <taxon>Craniata</taxon>
        <taxon>Vertebrata</taxon>
        <taxon>Euteleostomi</taxon>
        <taxon>Actinopterygii</taxon>
        <taxon>Neopterygii</taxon>
        <taxon>Teleostei</taxon>
        <taxon>Neoteleostei</taxon>
        <taxon>Acanthomorphata</taxon>
        <taxon>Carangaria</taxon>
        <taxon>Pleuronectiformes</taxon>
        <taxon>Pleuronectoidei</taxon>
        <taxon>Scophthalmidae</taxon>
        <taxon>Scophthalmus</taxon>
    </lineage>
</organism>
<dbReference type="GO" id="GO:0005886">
    <property type="term" value="C:plasma membrane"/>
    <property type="evidence" value="ECO:0007669"/>
    <property type="project" value="InterPro"/>
</dbReference>
<evidence type="ECO:0000256" key="1">
    <source>
        <dbReference type="ARBA" id="ARBA00004141"/>
    </source>
</evidence>
<name>A0A2U9CQU7_SCOMX</name>
<sequence length="809" mass="90658">MRSSRSVAHSVSLKVDSCQMDSDYENLGGCEPGQVFLLQYSGGPAAGCPDTLELCEVREGTATSQHVRDETPGEEQISSLRRNHWSAATLKVLSAMPSRTAGKSSAAVISRRSRPQRHRTSPRDSSQPPRPIQDDFSEADVGEASTEGAAGNNFWFTGNKKEQLVSNLRGLSASEAMRKLRALPFCLADKMELRRLAFSDVATGSLISRNVPCYSFLSVYISRTWRHCLFSCHSVLGSLHLWQLSTKRLGGRFGTGVVSYFLFLRMLLRLNLLLLVTNGLFVVVPQAIHPPPLRDSHLDNFIGLNLLTGTGYLSQSVMFYGYYTNTTVTACQAALSTARSNGGSPDLPVRDNDRCQTVPYNIPAAYFYTTAIAFFITCIILVYSISKSFGRSFHVLKSNRNLAVKVFCTWDFKLSKKTSVRFQSEKISIQLKELLSEMISGDERKSCLQGLGHLVVNLLTWAVCLVGITLGATGVHFLSETTIRRGAVRETELLLLSAAVSGVNLLLPGLFNLCVWVEKHDSPSVYVYVSIFRNLLLKISIVGVLCFRWLGRVAVEPESRDLKCWESFVGQELYRLLLMDFIFTVLYTFLGEFLWRLFSKQVLKRNRKPVFDIARNVLELIYGQTLTWLGVLFSPPLPVVQIIKLLLLFYLKKSSLIANCQGPGQPWRASQMTTLFSTLLFFPSFVSAAVSIAYTLWTIKPSSGCGPFRTLTTMFHSGKLWAQELENAHPVLSWLSWVYNSLVENPVFLFLATGVFLLAIYFHAQVVDGQRRFISRLENQIENEGKDKRFLIAKLQAICEQQYLVSPDR</sequence>
<feature type="transmembrane region" description="Helical" evidence="6">
    <location>
        <begin position="525"/>
        <end position="550"/>
    </location>
</feature>
<dbReference type="AlphaFoldDB" id="A0A2U9CQU7"/>
<comment type="subcellular location">
    <subcellularLocation>
        <location evidence="1 6">Membrane</location>
        <topology evidence="1 6">Multi-pass membrane protein</topology>
    </subcellularLocation>
</comment>
<proteinExistence type="inferred from homology"/>
<feature type="transmembrane region" description="Helical" evidence="6">
    <location>
        <begin position="675"/>
        <end position="697"/>
    </location>
</feature>
<dbReference type="InterPro" id="IPR038900">
    <property type="entry name" value="TMC"/>
</dbReference>
<keyword evidence="5 6" id="KW-0472">Membrane</keyword>
<keyword evidence="3 6" id="KW-0812">Transmembrane</keyword>
<evidence type="ECO:0000256" key="2">
    <source>
        <dbReference type="ARBA" id="ARBA00006510"/>
    </source>
</evidence>
<evidence type="ECO:0000259" key="8">
    <source>
        <dbReference type="Pfam" id="PF07810"/>
    </source>
</evidence>
<dbReference type="GO" id="GO:0008381">
    <property type="term" value="F:mechanosensitive monoatomic ion channel activity"/>
    <property type="evidence" value="ECO:0007669"/>
    <property type="project" value="TreeGrafter"/>
</dbReference>
<evidence type="ECO:0000256" key="5">
    <source>
        <dbReference type="ARBA" id="ARBA00023136"/>
    </source>
</evidence>